<evidence type="ECO:0000313" key="1">
    <source>
        <dbReference type="EMBL" id="CAB4159853.1"/>
    </source>
</evidence>
<reference evidence="1" key="1">
    <citation type="submission" date="2020-04" db="EMBL/GenBank/DDBJ databases">
        <authorList>
            <person name="Chiriac C."/>
            <person name="Salcher M."/>
            <person name="Ghai R."/>
            <person name="Kavagutti S V."/>
        </authorList>
    </citation>
    <scope>NUCLEOTIDE SEQUENCE</scope>
</reference>
<accession>A0A6J5NLU1</accession>
<dbReference type="EMBL" id="LR796693">
    <property type="protein sequence ID" value="CAB4159853.1"/>
    <property type="molecule type" value="Genomic_DNA"/>
</dbReference>
<gene>
    <name evidence="1" type="ORF">UFOVP721_5</name>
</gene>
<sequence>MGLRKTIIRGLVKSYYQKKAIKYAGLRSPWRVQSRRRSNAFGDIIEDAIDLAPQFDEAQWESGVADLLNFAEGQAGNAGQTTLIVDYLSPKAIEYCQLTQQDYDPEEFISTMKDELGDSYYNAISEIIDDLAQQIDELRDACHQSFLENAAFRLGTGFGYAFMHANTPNRQYGNMASAFAAYGQAAARNGYRTSGSAADARFNSEKNRQNLIKKFGKGPTQPWKSASGMDMVPGYAGYQQAAARNNRIIKP</sequence>
<protein>
    <submittedName>
        <fullName evidence="1">Uncharacterized protein</fullName>
    </submittedName>
</protein>
<proteinExistence type="predicted"/>
<name>A0A6J5NLU1_9CAUD</name>
<organism evidence="1">
    <name type="scientific">uncultured Caudovirales phage</name>
    <dbReference type="NCBI Taxonomy" id="2100421"/>
    <lineage>
        <taxon>Viruses</taxon>
        <taxon>Duplodnaviria</taxon>
        <taxon>Heunggongvirae</taxon>
        <taxon>Uroviricota</taxon>
        <taxon>Caudoviricetes</taxon>
        <taxon>Peduoviridae</taxon>
        <taxon>Maltschvirus</taxon>
        <taxon>Maltschvirus maltsch</taxon>
    </lineage>
</organism>